<evidence type="ECO:0000256" key="5">
    <source>
        <dbReference type="ARBA" id="ARBA00023070"/>
    </source>
</evidence>
<dbReference type="Proteomes" id="UP000441586">
    <property type="component" value="Unassembled WGS sequence"/>
</dbReference>
<dbReference type="SUPFAM" id="SSF54373">
    <property type="entry name" value="FAD-linked reductases, C-terminal domain"/>
    <property type="match status" value="1"/>
</dbReference>
<dbReference type="Pfam" id="PF01593">
    <property type="entry name" value="Amino_oxidase"/>
    <property type="match status" value="2"/>
</dbReference>
<evidence type="ECO:0000256" key="7">
    <source>
        <dbReference type="SAM" id="SignalP"/>
    </source>
</evidence>
<feature type="domain" description="Amine oxidase" evidence="8">
    <location>
        <begin position="48"/>
        <end position="135"/>
    </location>
</feature>
<feature type="signal peptide" evidence="7">
    <location>
        <begin position="1"/>
        <end position="23"/>
    </location>
</feature>
<evidence type="ECO:0000256" key="3">
    <source>
        <dbReference type="ARBA" id="ARBA00012535"/>
    </source>
</evidence>
<dbReference type="AlphaFoldDB" id="A0A6A4RJH7"/>
<proteinExistence type="inferred from homology"/>
<sequence length="395" mass="43554">MTEISRNLFLRQCLALGLSSSLAAALSATGVFGASKPSKVVIVGAGAAGLTAGYLLRRAGVEAQIVEAAKRIGGRVKRLKGFADFPVDLGAEWIHDEPSVLGDIVDDASILMDVETIDYEPQQFQSWVNGRLKQQNWLRRVYAEYKFKTTTWYGFFERFIVPTVRDQIHLNSPVSSIDYSGSQVVVKTKRGQVFTGDKVIVTVPVSMLQRDAIRFDPPMPKAQSRAIRGVVMGDGIKVFVEFSKRFYPDVLIFDPAAKVASGGDYKTVYDAAFGKGSRRHILGLFAINAQAAPYVRLSDRDVGAKLIGELDQIYDGQASRYYVKHVVQNWSKEPYIQGSYSYDFDDAEFDSMAEILAPLQQRVFFAGEALGGRNQATVHGACQSAHQTVKRVLAS</sequence>
<evidence type="ECO:0000313" key="10">
    <source>
        <dbReference type="Proteomes" id="UP000441586"/>
    </source>
</evidence>
<evidence type="ECO:0000256" key="4">
    <source>
        <dbReference type="ARBA" id="ARBA00017871"/>
    </source>
</evidence>
<dbReference type="RefSeq" id="WP_158979763.1">
    <property type="nucleotide sequence ID" value="NZ_WSFO01000006.1"/>
</dbReference>
<comment type="similarity">
    <text evidence="2">Belongs to the tryptophan 2-monooxygenase family.</text>
</comment>
<keyword evidence="7" id="KW-0732">Signal</keyword>
<protein>
    <recommendedName>
        <fullName evidence="4">Tryptophan 2-monooxygenase</fullName>
        <ecNumber evidence="3">1.13.12.3</ecNumber>
    </recommendedName>
</protein>
<feature type="chain" id="PRO_5025429699" description="Tryptophan 2-monooxygenase" evidence="7">
    <location>
        <begin position="24"/>
        <end position="395"/>
    </location>
</feature>
<evidence type="ECO:0000256" key="1">
    <source>
        <dbReference type="ARBA" id="ARBA00004814"/>
    </source>
</evidence>
<dbReference type="PANTHER" id="PTHR10742:SF410">
    <property type="entry name" value="LYSINE-SPECIFIC HISTONE DEMETHYLASE 2"/>
    <property type="match status" value="1"/>
</dbReference>
<comment type="pathway">
    <text evidence="1">Plant hormone metabolism; auxin biosynthesis.</text>
</comment>
<gene>
    <name evidence="9" type="ORF">GP644_11835</name>
</gene>
<reference evidence="9 10" key="1">
    <citation type="submission" date="2019-12" db="EMBL/GenBank/DDBJ databases">
        <authorList>
            <person name="Zhang Y.-J."/>
        </authorList>
    </citation>
    <scope>NUCLEOTIDE SEQUENCE [LARGE SCALE GENOMIC DNA]</scope>
    <source>
        <strain evidence="9 10">H18S-6</strain>
    </source>
</reference>
<dbReference type="EC" id="1.13.12.3" evidence="3"/>
<dbReference type="PRINTS" id="PR00420">
    <property type="entry name" value="RNGMNOXGNASE"/>
</dbReference>
<evidence type="ECO:0000313" key="9">
    <source>
        <dbReference type="EMBL" id="KAE9629696.1"/>
    </source>
</evidence>
<evidence type="ECO:0000256" key="6">
    <source>
        <dbReference type="ARBA" id="ARBA00047321"/>
    </source>
</evidence>
<comment type="caution">
    <text evidence="9">The sequence shown here is derived from an EMBL/GenBank/DDBJ whole genome shotgun (WGS) entry which is preliminary data.</text>
</comment>
<evidence type="ECO:0000259" key="8">
    <source>
        <dbReference type="Pfam" id="PF01593"/>
    </source>
</evidence>
<dbReference type="GO" id="GO:0009851">
    <property type="term" value="P:auxin biosynthetic process"/>
    <property type="evidence" value="ECO:0007669"/>
    <property type="project" value="UniProtKB-KW"/>
</dbReference>
<dbReference type="EMBL" id="WSFO01000006">
    <property type="protein sequence ID" value="KAE9629696.1"/>
    <property type="molecule type" value="Genomic_DNA"/>
</dbReference>
<dbReference type="SUPFAM" id="SSF51905">
    <property type="entry name" value="FAD/NAD(P)-binding domain"/>
    <property type="match status" value="1"/>
</dbReference>
<dbReference type="InterPro" id="IPR036188">
    <property type="entry name" value="FAD/NAD-bd_sf"/>
</dbReference>
<comment type="catalytic activity">
    <reaction evidence="6">
        <text>L-tryptophan + O2 = indole-3-acetamide + CO2 + H2O</text>
        <dbReference type="Rhea" id="RHEA:16165"/>
        <dbReference type="ChEBI" id="CHEBI:15377"/>
        <dbReference type="ChEBI" id="CHEBI:15379"/>
        <dbReference type="ChEBI" id="CHEBI:16031"/>
        <dbReference type="ChEBI" id="CHEBI:16526"/>
        <dbReference type="ChEBI" id="CHEBI:57912"/>
        <dbReference type="EC" id="1.13.12.3"/>
    </reaction>
</comment>
<dbReference type="PANTHER" id="PTHR10742">
    <property type="entry name" value="FLAVIN MONOAMINE OXIDASE"/>
    <property type="match status" value="1"/>
</dbReference>
<accession>A0A6A4RJH7</accession>
<feature type="domain" description="Amine oxidase" evidence="8">
    <location>
        <begin position="165"/>
        <end position="393"/>
    </location>
</feature>
<dbReference type="GO" id="GO:0050361">
    <property type="term" value="F:tryptophan 2-monooxygenase activity"/>
    <property type="evidence" value="ECO:0007669"/>
    <property type="project" value="UniProtKB-EC"/>
</dbReference>
<name>A0A6A4RJH7_9RHOB</name>
<organism evidence="9 10">
    <name type="scientific">Parasedimentitalea maritima</name>
    <dbReference type="NCBI Taxonomy" id="2578117"/>
    <lineage>
        <taxon>Bacteria</taxon>
        <taxon>Pseudomonadati</taxon>
        <taxon>Pseudomonadota</taxon>
        <taxon>Alphaproteobacteria</taxon>
        <taxon>Rhodobacterales</taxon>
        <taxon>Paracoccaceae</taxon>
        <taxon>Parasedimentitalea</taxon>
    </lineage>
</organism>
<keyword evidence="5" id="KW-0073">Auxin biosynthesis</keyword>
<dbReference type="Gene3D" id="3.50.50.60">
    <property type="entry name" value="FAD/NAD(P)-binding domain"/>
    <property type="match status" value="2"/>
</dbReference>
<evidence type="ECO:0000256" key="2">
    <source>
        <dbReference type="ARBA" id="ARBA00005833"/>
    </source>
</evidence>
<dbReference type="InterPro" id="IPR002937">
    <property type="entry name" value="Amino_oxidase"/>
</dbReference>
<dbReference type="InterPro" id="IPR050281">
    <property type="entry name" value="Flavin_monoamine_oxidase"/>
</dbReference>